<keyword evidence="2" id="KW-0812">Transmembrane</keyword>
<evidence type="ECO:0000256" key="1">
    <source>
        <dbReference type="SAM" id="MobiDB-lite"/>
    </source>
</evidence>
<dbReference type="CDD" id="cd00161">
    <property type="entry name" value="beta-trefoil_Ricin-like"/>
    <property type="match status" value="1"/>
</dbReference>
<dbReference type="eggNOG" id="COG3409">
    <property type="taxonomic scope" value="Bacteria"/>
</dbReference>
<feature type="transmembrane region" description="Helical" evidence="2">
    <location>
        <begin position="114"/>
        <end position="134"/>
    </location>
</feature>
<name>D5ZX63_STRV1</name>
<accession>D5ZX63</accession>
<proteinExistence type="predicted"/>
<sequence>MRGLRELKRCSGLSYRQLEERAAAAGDVLPRSSLSSMLCRDVPPRHDLLVAFVKACGEGERAAEWAEARDRVAGAHLREPSTAPVARSATDGPDSGPADPDGPRFPSRRRYARPLLAVVVAGVAGAVLVAAAVMRTSSEDRGEGRGVLAGGDVPPAAGTAPPSGWVTIRVARDPDLCLTDGRVRDWRYTPLVAVQRPCDEISPQSTLLEPLGQGLYRIQWHHPDYGKGCLKALTAGSGKGLLEPMDDCVQASLFSVEPSGELRRGAFVLRVEGQGCVGIAGSGRDAGTEAVMQRCDGEDRQVFLIRAVDRGTGWPAPSTVPSTRDSGK</sequence>
<dbReference type="AlphaFoldDB" id="D5ZX63"/>
<evidence type="ECO:0000313" key="4">
    <source>
        <dbReference type="Proteomes" id="UP000003824"/>
    </source>
</evidence>
<dbReference type="EMBL" id="DS999641">
    <property type="protein sequence ID" value="EFE65173.2"/>
    <property type="molecule type" value="Genomic_DNA"/>
</dbReference>
<evidence type="ECO:0000313" key="3">
    <source>
        <dbReference type="EMBL" id="EFE65173.2"/>
    </source>
</evidence>
<keyword evidence="2" id="KW-0472">Membrane</keyword>
<dbReference type="Proteomes" id="UP000003824">
    <property type="component" value="Unassembled WGS sequence"/>
</dbReference>
<gene>
    <name evidence="3" type="ORF">SSFG_00427</name>
</gene>
<feature type="region of interest" description="Disordered" evidence="1">
    <location>
        <begin position="139"/>
        <end position="160"/>
    </location>
</feature>
<feature type="region of interest" description="Disordered" evidence="1">
    <location>
        <begin position="75"/>
        <end position="107"/>
    </location>
</feature>
<dbReference type="Gene3D" id="2.80.10.50">
    <property type="match status" value="1"/>
</dbReference>
<organism evidence="3 4">
    <name type="scientific">Streptomyces viridosporus (strain ATCC 14672 / DSM 40746 / JCM 4963 / KCTC 9882 / NRRL B-12104 / FH 1290)</name>
    <name type="common">Streptomyces ghanaensis</name>
    <dbReference type="NCBI Taxonomy" id="566461"/>
    <lineage>
        <taxon>Bacteria</taxon>
        <taxon>Bacillati</taxon>
        <taxon>Actinomycetota</taxon>
        <taxon>Actinomycetes</taxon>
        <taxon>Kitasatosporales</taxon>
        <taxon>Streptomycetaceae</taxon>
        <taxon>Streptomyces</taxon>
    </lineage>
</organism>
<evidence type="ECO:0000256" key="2">
    <source>
        <dbReference type="SAM" id="Phobius"/>
    </source>
</evidence>
<evidence type="ECO:0008006" key="5">
    <source>
        <dbReference type="Google" id="ProtNLM"/>
    </source>
</evidence>
<reference evidence="4" key="1">
    <citation type="submission" date="2008-12" db="EMBL/GenBank/DDBJ databases">
        <title>Annotation of Streptomyces ghanaensis ATCC 14672.</title>
        <authorList>
            <consortium name="The Broad Institute Genome Sequencing Platform"/>
            <consortium name="Broad Institute Microbial Sequencing Center"/>
            <person name="Fischbach M."/>
            <person name="Ward D."/>
            <person name="Young S."/>
            <person name="Kodira C.D."/>
            <person name="Zeng Q."/>
            <person name="Koehrsen M."/>
            <person name="Godfrey P."/>
            <person name="Alvarado L."/>
            <person name="Berlin A.M."/>
            <person name="Borenstein D."/>
            <person name="Chen Z."/>
            <person name="Engels R."/>
            <person name="Freedman E."/>
            <person name="Gellesch M."/>
            <person name="Goldberg J."/>
            <person name="Griggs A."/>
            <person name="Gujja S."/>
            <person name="Heiman D.I."/>
            <person name="Hepburn T.A."/>
            <person name="Howarth C."/>
            <person name="Jen D."/>
            <person name="Larson L."/>
            <person name="Lewis B."/>
            <person name="Mehta T."/>
            <person name="Park D."/>
            <person name="Pearson M."/>
            <person name="Roberts A."/>
            <person name="Saif S."/>
            <person name="Shea T.D."/>
            <person name="Shenoy N."/>
            <person name="Sisk P."/>
            <person name="Stolte C."/>
            <person name="Sykes S.N."/>
            <person name="Walk T."/>
            <person name="White J."/>
            <person name="Yandava C."/>
            <person name="Straight P."/>
            <person name="Clardy J."/>
            <person name="Hung D."/>
            <person name="Kolter R."/>
            <person name="Mekalanos J."/>
            <person name="Walker S."/>
            <person name="Walsh C.T."/>
            <person name="Wieland B.L.C."/>
            <person name="Ilzarbe M."/>
            <person name="Galagan J."/>
            <person name="Nusbaum C."/>
            <person name="Birren B."/>
        </authorList>
    </citation>
    <scope>NUCLEOTIDE SEQUENCE [LARGE SCALE GENOMIC DNA]</scope>
    <source>
        <strain evidence="4">ATCC 14672 / DSM 40746 / JCM 4963 / KCTC 9882 / NRRL B-12104 / FH 1290</strain>
    </source>
</reference>
<keyword evidence="2" id="KW-1133">Transmembrane helix</keyword>
<protein>
    <recommendedName>
        <fullName evidence="5">Ricin B lectin domain-containing protein</fullName>
    </recommendedName>
</protein>
<dbReference type="InterPro" id="IPR035992">
    <property type="entry name" value="Ricin_B-like_lectins"/>
</dbReference>
<dbReference type="SUPFAM" id="SSF50370">
    <property type="entry name" value="Ricin B-like lectins"/>
    <property type="match status" value="1"/>
</dbReference>